<evidence type="ECO:0000259" key="1">
    <source>
        <dbReference type="Pfam" id="PF00144"/>
    </source>
</evidence>
<keyword evidence="2" id="KW-0378">Hydrolase</keyword>
<comment type="caution">
    <text evidence="2">The sequence shown here is derived from an EMBL/GenBank/DDBJ whole genome shotgun (WGS) entry which is preliminary data.</text>
</comment>
<organism evidence="2 3">
    <name type="scientific">Rhodocytophaga aerolata</name>
    <dbReference type="NCBI Taxonomy" id="455078"/>
    <lineage>
        <taxon>Bacteria</taxon>
        <taxon>Pseudomonadati</taxon>
        <taxon>Bacteroidota</taxon>
        <taxon>Cytophagia</taxon>
        <taxon>Cytophagales</taxon>
        <taxon>Rhodocytophagaceae</taxon>
        <taxon>Rhodocytophaga</taxon>
    </lineage>
</organism>
<dbReference type="InterPro" id="IPR001466">
    <property type="entry name" value="Beta-lactam-related"/>
</dbReference>
<feature type="domain" description="Beta-lactamase-related" evidence="1">
    <location>
        <begin position="44"/>
        <end position="350"/>
    </location>
</feature>
<protein>
    <submittedName>
        <fullName evidence="2">Serine hydrolase</fullName>
    </submittedName>
</protein>
<dbReference type="Pfam" id="PF00144">
    <property type="entry name" value="Beta-lactamase"/>
    <property type="match status" value="1"/>
</dbReference>
<gene>
    <name evidence="2" type="ORF">Q0590_13400</name>
</gene>
<dbReference type="RefSeq" id="WP_302038060.1">
    <property type="nucleotide sequence ID" value="NZ_JAUKPO010000006.1"/>
</dbReference>
<dbReference type="Proteomes" id="UP001168528">
    <property type="component" value="Unassembled WGS sequence"/>
</dbReference>
<dbReference type="EMBL" id="JAUKPO010000006">
    <property type="protein sequence ID" value="MDO1447260.1"/>
    <property type="molecule type" value="Genomic_DNA"/>
</dbReference>
<keyword evidence="3" id="KW-1185">Reference proteome</keyword>
<dbReference type="PANTHER" id="PTHR46825">
    <property type="entry name" value="D-ALANYL-D-ALANINE-CARBOXYPEPTIDASE/ENDOPEPTIDASE AMPH"/>
    <property type="match status" value="1"/>
</dbReference>
<accession>A0ABT8R585</accession>
<evidence type="ECO:0000313" key="3">
    <source>
        <dbReference type="Proteomes" id="UP001168528"/>
    </source>
</evidence>
<evidence type="ECO:0000313" key="2">
    <source>
        <dbReference type="EMBL" id="MDO1447260.1"/>
    </source>
</evidence>
<dbReference type="InterPro" id="IPR012338">
    <property type="entry name" value="Beta-lactam/transpept-like"/>
</dbReference>
<name>A0ABT8R585_9BACT</name>
<dbReference type="GO" id="GO:0016787">
    <property type="term" value="F:hydrolase activity"/>
    <property type="evidence" value="ECO:0007669"/>
    <property type="project" value="UniProtKB-KW"/>
</dbReference>
<reference evidence="2" key="1">
    <citation type="submission" date="2023-07" db="EMBL/GenBank/DDBJ databases">
        <title>The genome sequence of Rhodocytophaga aerolata KACC 12507.</title>
        <authorList>
            <person name="Zhang X."/>
        </authorList>
    </citation>
    <scope>NUCLEOTIDE SEQUENCE</scope>
    <source>
        <strain evidence="2">KACC 12507</strain>
    </source>
</reference>
<dbReference type="InterPro" id="IPR050491">
    <property type="entry name" value="AmpC-like"/>
</dbReference>
<sequence length="564" mass="63780">MKPIILLYILLYFFPFLFWNQAQAQLLSAQTRARIDSVFSHWNTSQTPGAVVGIIYQGNWVYKQAYGMANIQRKEKLATTHSFWVASVAKQFTAMSIALLAENGKLSLEDDIRKYLPELPYMGDTIRIKHLVYHTSGLRDGFTLLGLGFKGEKQYTNANVLMALRAQQKLNFKPGERHEYNNGSYVLLAHIVERVNGEPFADFTSKYIFGPLGMAQTYFYGKIDNSIPGLAQGYDVRYKGANIHYRKGHFKGNTVGSSGLVTSLDDLYKWDQNFYHNKLGNANPKLLEAVTTPGKLTNGQATSYAFGLEVEPHKGQLAITHSGADEGYKAEIVRFPALELTIIGLANTDDMYSLTHKLFTIGQLIAPAKFQDTATYVIADTLHPAETEHRTGYYLNPDNLSDLRVLTQKESTLYAARSIGGYQEPLKQLAEQKFVNQGTGEYSYLFTTSEDGYHGQLYYQERANSYMLQKMSAISLPAAELKRYTGTYYSPELKKKYHLSVRKGKLGLRIFYFIHIPFQALAGDIFLADLMGNNSLLFRKNDKGEITGFEFSREAVHTLQFFKK</sequence>
<proteinExistence type="predicted"/>
<dbReference type="Gene3D" id="3.40.710.10">
    <property type="entry name" value="DD-peptidase/beta-lactamase superfamily"/>
    <property type="match status" value="1"/>
</dbReference>
<dbReference type="SUPFAM" id="SSF56601">
    <property type="entry name" value="beta-lactamase/transpeptidase-like"/>
    <property type="match status" value="1"/>
</dbReference>
<dbReference type="PANTHER" id="PTHR46825:SF9">
    <property type="entry name" value="BETA-LACTAMASE-RELATED DOMAIN-CONTAINING PROTEIN"/>
    <property type="match status" value="1"/>
</dbReference>